<accession>A0A640KBU3</accession>
<feature type="compositionally biased region" description="Low complexity" evidence="4">
    <location>
        <begin position="1056"/>
        <end position="1079"/>
    </location>
</feature>
<comment type="caution">
    <text evidence="5">The sequence shown here is derived from an EMBL/GenBank/DDBJ whole genome shotgun (WGS) entry which is preliminary data.</text>
</comment>
<dbReference type="PROSITE" id="PS51221">
    <property type="entry name" value="TTL"/>
    <property type="match status" value="1"/>
</dbReference>
<dbReference type="VEuPathDB" id="TriTrypDB:LtaPh_1104400"/>
<dbReference type="Pfam" id="PF03133">
    <property type="entry name" value="TTL"/>
    <property type="match status" value="1"/>
</dbReference>
<keyword evidence="3" id="KW-0067">ATP-binding</keyword>
<evidence type="ECO:0000256" key="3">
    <source>
        <dbReference type="ARBA" id="ARBA00022840"/>
    </source>
</evidence>
<protein>
    <submittedName>
        <fullName evidence="5">Tubulin-tyrsoine ligase-like protein</fullName>
    </submittedName>
</protein>
<feature type="region of interest" description="Disordered" evidence="4">
    <location>
        <begin position="1308"/>
        <end position="1327"/>
    </location>
</feature>
<feature type="compositionally biased region" description="Polar residues" evidence="4">
    <location>
        <begin position="937"/>
        <end position="954"/>
    </location>
</feature>
<dbReference type="PANTHER" id="PTHR12241">
    <property type="entry name" value="TUBULIN POLYGLUTAMYLASE"/>
    <property type="match status" value="1"/>
</dbReference>
<evidence type="ECO:0000313" key="6">
    <source>
        <dbReference type="Proteomes" id="UP000419144"/>
    </source>
</evidence>
<gene>
    <name evidence="5" type="ORF">LtaPh_1104400</name>
</gene>
<feature type="region of interest" description="Disordered" evidence="4">
    <location>
        <begin position="1217"/>
        <end position="1250"/>
    </location>
</feature>
<feature type="region of interest" description="Disordered" evidence="4">
    <location>
        <begin position="795"/>
        <end position="842"/>
    </location>
</feature>
<feature type="region of interest" description="Disordered" evidence="4">
    <location>
        <begin position="933"/>
        <end position="969"/>
    </location>
</feature>
<reference evidence="5" key="1">
    <citation type="submission" date="2019-11" db="EMBL/GenBank/DDBJ databases">
        <title>Leishmania tarentolae CDS.</title>
        <authorList>
            <person name="Goto Y."/>
            <person name="Yamagishi J."/>
        </authorList>
    </citation>
    <scope>NUCLEOTIDE SEQUENCE [LARGE SCALE GENOMIC DNA]</scope>
    <source>
        <strain evidence="5">Parrot Tar II</strain>
    </source>
</reference>
<feature type="compositionally biased region" description="Polar residues" evidence="4">
    <location>
        <begin position="1217"/>
        <end position="1237"/>
    </location>
</feature>
<feature type="compositionally biased region" description="Polar residues" evidence="4">
    <location>
        <begin position="182"/>
        <end position="207"/>
    </location>
</feature>
<dbReference type="Proteomes" id="UP000419144">
    <property type="component" value="Unassembled WGS sequence"/>
</dbReference>
<feature type="region of interest" description="Disordered" evidence="4">
    <location>
        <begin position="310"/>
        <end position="329"/>
    </location>
</feature>
<dbReference type="InterPro" id="IPR004344">
    <property type="entry name" value="TTL/TTLL_fam"/>
</dbReference>
<evidence type="ECO:0000313" key="5">
    <source>
        <dbReference type="EMBL" id="GET86651.1"/>
    </source>
</evidence>
<evidence type="ECO:0000256" key="4">
    <source>
        <dbReference type="SAM" id="MobiDB-lite"/>
    </source>
</evidence>
<feature type="compositionally biased region" description="Low complexity" evidence="4">
    <location>
        <begin position="80"/>
        <end position="93"/>
    </location>
</feature>
<dbReference type="GO" id="GO:0015631">
    <property type="term" value="F:tubulin binding"/>
    <property type="evidence" value="ECO:0007669"/>
    <property type="project" value="TreeGrafter"/>
</dbReference>
<keyword evidence="1" id="KW-0436">Ligase</keyword>
<dbReference type="GO" id="GO:0070740">
    <property type="term" value="F:tubulin-glutamic acid ligase activity"/>
    <property type="evidence" value="ECO:0007669"/>
    <property type="project" value="TreeGrafter"/>
</dbReference>
<feature type="region of interest" description="Disordered" evidence="4">
    <location>
        <begin position="246"/>
        <end position="284"/>
    </location>
</feature>
<dbReference type="EMBL" id="BLBS01000013">
    <property type="protein sequence ID" value="GET86651.1"/>
    <property type="molecule type" value="Genomic_DNA"/>
</dbReference>
<sequence length="1327" mass="143705">MTSVAESMASRSALAAPDPDFVSAAVVAATEDAPVKKVAPPPAPATVRIHIPYQIDSGARHHSDVHATAPANGHSNGMLSAGATAVSTASSPSKPQGRSSPASRRVAAESYALHKHCSVPPSAVRATPSPLESRMRRTAVPTEKSKPSRRVLVGVSGNTAGNGGAVKNSCPSRQRRTRFVDPSTSSNGAAETTTAPSQRQHTQRTSPANPPAVNGASTVSGNAVCCMHSIPPRLHIIHMSQCTPATAESAASQQPHRRPGMAGAEAASPTAKSPALEPAPVSASASATDVGLEHLASSPSYSSIAITVGSPQSQRSNGAAAEPSKVRDDVGDGVSCDVVEAAIPSVLVPAFKTADTVENGKASAVSDVTHKEAVMTAEVHRDKHIVVSRPSSTLHVTRMTDLTRPSDAYKVPLHASRPSNALARRSRQPRKAVNVCLTKYPIIRKIAEEMGFEIQATEDELNEYKFNLCWSDTVLSLMRLVRLRNWQRTNHFPSMYLLCRKGHLSTTLGKMRRKLPSHFAYFPRTWSMRSERVQFTQYLTAVRQRRILKYFILKPNSGCQGRGIVVARDPLTALDEHILDNYIVQEYVHRPLLLEGKKFDLRVYVLLTSIRHPSIFLFNDGLVRICTEPYETPNEENVKQACKHLTNYAVNKKSSDFVFNTNVEHMDIGNKRNFGFLNRWLADGGHSPDLFWDEVGFIIVKTILAAQPIIAKVYDSCFPTGFNEGYCCFEVLGFDILIDNKMKPWLMEVNHTPSFATETPLDYEIKSKLISEVWHIIDCKATDYERDRQRERDEFAKRNMPPWARNHPLYGNQLKKNTSRGAGTDDSDSPDHSPEMTGRVNAEDEIPAYVHARRNFEDTKLKNFKRIYPSPNSDVQLVYDTIQCLATLESANSRLYYNNTVAAPVPMPMSSSPPSPGVRTNSALSSRIRPLSLGPLLTTSRNGSSNGSPSTLLLSRTPAPSMMPSSNTAVPGPGVAATTVPLSEIPATILINSGQTFPSPSATANNASTFIASSATPAPLTATEDQASPATVFKLMEKDIMRHRRRSSDARSGAPTRSQASTTRSSTTASESGGTATSTPVAAKSPHPLRSHTPQLSPSHSRKKSFAEKAPSSPSKEGVKATATDGTAASRVAPRVAEVHRVVRRRSATMIATTINTMPAIPSENNDTPAGNATAIPANETLHKMTPMEPYKPDEEVAMPSDTAAQNPATNGLIHIPSSSTPRQKLQTPSPVTTPNRTGRPRGNSHELSSITCKSGSLNGSMRDLDLSGVAHSGQRSQDCEMHPILVHQEPTEEELARLATLQAMLDYEAAADPQPDDDDDDYNLTE</sequence>
<dbReference type="PANTHER" id="PTHR12241:SF157">
    <property type="entry name" value="LIGASE-LIKE PROTEIN, PUTATIVE-RELATED"/>
    <property type="match status" value="1"/>
</dbReference>
<keyword evidence="2" id="KW-0547">Nucleotide-binding</keyword>
<dbReference type="SUPFAM" id="SSF56059">
    <property type="entry name" value="Glutathione synthetase ATP-binding domain-like"/>
    <property type="match status" value="1"/>
</dbReference>
<dbReference type="GO" id="GO:0005524">
    <property type="term" value="F:ATP binding"/>
    <property type="evidence" value="ECO:0007669"/>
    <property type="project" value="UniProtKB-KW"/>
</dbReference>
<feature type="compositionally biased region" description="Acidic residues" evidence="4">
    <location>
        <begin position="1315"/>
        <end position="1327"/>
    </location>
</feature>
<feature type="region of interest" description="Disordered" evidence="4">
    <location>
        <begin position="59"/>
        <end position="215"/>
    </location>
</feature>
<feature type="region of interest" description="Disordered" evidence="4">
    <location>
        <begin position="1042"/>
        <end position="1133"/>
    </location>
</feature>
<evidence type="ECO:0000256" key="2">
    <source>
        <dbReference type="ARBA" id="ARBA00022741"/>
    </source>
</evidence>
<dbReference type="GO" id="GO:0036064">
    <property type="term" value="C:ciliary basal body"/>
    <property type="evidence" value="ECO:0007669"/>
    <property type="project" value="TreeGrafter"/>
</dbReference>
<organism evidence="5 6">
    <name type="scientific">Leishmania tarentolae</name>
    <name type="common">Sauroleishmania tarentolae</name>
    <dbReference type="NCBI Taxonomy" id="5689"/>
    <lineage>
        <taxon>Eukaryota</taxon>
        <taxon>Discoba</taxon>
        <taxon>Euglenozoa</taxon>
        <taxon>Kinetoplastea</taxon>
        <taxon>Metakinetoplastina</taxon>
        <taxon>Trypanosomatida</taxon>
        <taxon>Trypanosomatidae</taxon>
        <taxon>Leishmaniinae</taxon>
        <taxon>Leishmania</taxon>
        <taxon>lizard Leishmania</taxon>
    </lineage>
</organism>
<dbReference type="GO" id="GO:0000226">
    <property type="term" value="P:microtubule cytoskeleton organization"/>
    <property type="evidence" value="ECO:0007669"/>
    <property type="project" value="TreeGrafter"/>
</dbReference>
<dbReference type="OrthoDB" id="202825at2759"/>
<evidence type="ECO:0000256" key="1">
    <source>
        <dbReference type="ARBA" id="ARBA00022598"/>
    </source>
</evidence>
<proteinExistence type="predicted"/>
<name>A0A640KBU3_LEITA</name>
<dbReference type="Gene3D" id="3.30.470.20">
    <property type="entry name" value="ATP-grasp fold, B domain"/>
    <property type="match status" value="1"/>
</dbReference>
<keyword evidence="6" id="KW-1185">Reference proteome</keyword>